<dbReference type="GO" id="GO:0010181">
    <property type="term" value="F:FMN binding"/>
    <property type="evidence" value="ECO:0007669"/>
    <property type="project" value="InterPro"/>
</dbReference>
<gene>
    <name evidence="6" type="primary">pdxH</name>
    <name evidence="6" type="ORF">RL72_03070</name>
</gene>
<feature type="domain" description="Pyridoxamine 5'-phosphate oxidase N-terminal" evidence="5">
    <location>
        <begin position="40"/>
        <end position="159"/>
    </location>
</feature>
<comment type="cofactor">
    <cofactor evidence="1">
        <name>FMN</name>
        <dbReference type="ChEBI" id="CHEBI:58210"/>
    </cofactor>
</comment>
<evidence type="ECO:0000256" key="3">
    <source>
        <dbReference type="ARBA" id="ARBA00022643"/>
    </source>
</evidence>
<dbReference type="Proteomes" id="UP000033448">
    <property type="component" value="Unassembled WGS sequence"/>
</dbReference>
<sequence>MDITPAAWLRSRPALTGTAPALHPGSVPDEPLALFLNWITTAAEAGVPEPHAATLATVDGDGMPDARTLILKDVDERGWAFAGPRSSAKGRQLAANPAAALNFWWQPVLRAVRVRGPVQEASAEESAADLAARSAAARAGVAEGDWVLWRIVPSRVEFWQGAEDRRHTRIVYTRAASGWIRTWHGGQGAADRTHEEDA</sequence>
<reference evidence="6 7" key="1">
    <citation type="submission" date="2015-02" db="EMBL/GenBank/DDBJ databases">
        <title>Draft genome sequences of ten Microbacterium spp. with emphasis on heavy metal contaminated environments.</title>
        <authorList>
            <person name="Corretto E."/>
        </authorList>
    </citation>
    <scope>NUCLEOTIDE SEQUENCE [LARGE SCALE GENOMIC DNA]</scope>
    <source>
        <strain evidence="6 7">DSM 23848</strain>
    </source>
</reference>
<keyword evidence="3" id="KW-0288">FMN</keyword>
<dbReference type="EMBL" id="JYIT01000084">
    <property type="protein sequence ID" value="KJL19422.1"/>
    <property type="molecule type" value="Genomic_DNA"/>
</dbReference>
<dbReference type="EC" id="1.4.3.5" evidence="6"/>
<dbReference type="InterPro" id="IPR011576">
    <property type="entry name" value="Pyridox_Oxase_N"/>
</dbReference>
<comment type="caution">
    <text evidence="6">The sequence shown here is derived from an EMBL/GenBank/DDBJ whole genome shotgun (WGS) entry which is preliminary data.</text>
</comment>
<dbReference type="OrthoDB" id="9780392at2"/>
<evidence type="ECO:0000313" key="6">
    <source>
        <dbReference type="EMBL" id="KJL19422.1"/>
    </source>
</evidence>
<dbReference type="AlphaFoldDB" id="A0A0F0KET5"/>
<dbReference type="PATRIC" id="fig|582680.7.peg.3130"/>
<keyword evidence="2" id="KW-0285">Flavoprotein</keyword>
<dbReference type="GO" id="GO:0004733">
    <property type="term" value="F:pyridoxamine phosphate oxidase activity"/>
    <property type="evidence" value="ECO:0007669"/>
    <property type="project" value="UniProtKB-EC"/>
</dbReference>
<dbReference type="InterPro" id="IPR012349">
    <property type="entry name" value="Split_barrel_FMN-bd"/>
</dbReference>
<dbReference type="SUPFAM" id="SSF50475">
    <property type="entry name" value="FMN-binding split barrel"/>
    <property type="match status" value="1"/>
</dbReference>
<keyword evidence="4 6" id="KW-0560">Oxidoreductase</keyword>
<evidence type="ECO:0000256" key="1">
    <source>
        <dbReference type="ARBA" id="ARBA00001917"/>
    </source>
</evidence>
<dbReference type="Gene3D" id="2.30.110.10">
    <property type="entry name" value="Electron Transport, Fmn-binding Protein, Chain A"/>
    <property type="match status" value="2"/>
</dbReference>
<evidence type="ECO:0000313" key="7">
    <source>
        <dbReference type="Proteomes" id="UP000033448"/>
    </source>
</evidence>
<dbReference type="GO" id="GO:0008615">
    <property type="term" value="P:pyridoxine biosynthetic process"/>
    <property type="evidence" value="ECO:0007669"/>
    <property type="project" value="InterPro"/>
</dbReference>
<evidence type="ECO:0000259" key="5">
    <source>
        <dbReference type="Pfam" id="PF01243"/>
    </source>
</evidence>
<keyword evidence="7" id="KW-1185">Reference proteome</keyword>
<dbReference type="Pfam" id="PF01243">
    <property type="entry name" value="PNPOx_N"/>
    <property type="match status" value="1"/>
</dbReference>
<name>A0A0F0KET5_9MICO</name>
<protein>
    <submittedName>
        <fullName evidence="6">Pyridoxine/pyridoxamine 5'-phosphate oxidase</fullName>
        <ecNumber evidence="6">1.4.3.5</ecNumber>
    </submittedName>
</protein>
<accession>A0A0F0KET5</accession>
<dbReference type="InterPro" id="IPR000659">
    <property type="entry name" value="Pyridox_Oxase"/>
</dbReference>
<evidence type="ECO:0000256" key="4">
    <source>
        <dbReference type="ARBA" id="ARBA00023002"/>
    </source>
</evidence>
<dbReference type="RefSeq" id="WP_045251735.1">
    <property type="nucleotide sequence ID" value="NZ_JYIT01000084.1"/>
</dbReference>
<proteinExistence type="predicted"/>
<dbReference type="PANTHER" id="PTHR10851">
    <property type="entry name" value="PYRIDOXINE-5-PHOSPHATE OXIDASE"/>
    <property type="match status" value="1"/>
</dbReference>
<organism evidence="6 7">
    <name type="scientific">Microbacterium azadirachtae</name>
    <dbReference type="NCBI Taxonomy" id="582680"/>
    <lineage>
        <taxon>Bacteria</taxon>
        <taxon>Bacillati</taxon>
        <taxon>Actinomycetota</taxon>
        <taxon>Actinomycetes</taxon>
        <taxon>Micrococcales</taxon>
        <taxon>Microbacteriaceae</taxon>
        <taxon>Microbacterium</taxon>
    </lineage>
</organism>
<evidence type="ECO:0000256" key="2">
    <source>
        <dbReference type="ARBA" id="ARBA00022630"/>
    </source>
</evidence>
<dbReference type="PANTHER" id="PTHR10851:SF0">
    <property type="entry name" value="PYRIDOXINE-5'-PHOSPHATE OXIDASE"/>
    <property type="match status" value="1"/>
</dbReference>